<keyword evidence="2" id="KW-0285">Flavoprotein</keyword>
<comment type="similarity">
    <text evidence="1">Belongs to the class-II pyridine nucleotide-disulfide oxidoreductase family.</text>
</comment>
<sequence>MSSKVYDALIIGGGPAGLSSALALARVCRTTALFDSGEYRNQGAHAMHTFLSRDGISPEEFRAISRKQIEEKYSAQVNLVKSKVVRIQNSEILPGYKGFVAVDSNNQTFVGRKLVLATGSEDVLPPHIEGYKENWPSNIYQCPFCDGYERKDRPIGILTFPNPSYVHLAIMLRPINKDITIYSDGPVPPDEPTQAGLKKVLAAGVKLDERKVRRIVGNNKVEGVTLEFDSGAPAKLGMLFHRPPVRSRAQDLIEQLGLKTKPSGDVEAEPMMLQSSVPGCHIAGDTQENIKQASVAVATGVRAAAGIAFRLADEEGTQALAEAEKAGDGKI</sequence>
<dbReference type="Pfam" id="PF07992">
    <property type="entry name" value="Pyr_redox_2"/>
    <property type="match status" value="1"/>
</dbReference>
<dbReference type="GO" id="GO:0016491">
    <property type="term" value="F:oxidoreductase activity"/>
    <property type="evidence" value="ECO:0007669"/>
    <property type="project" value="UniProtKB-KW"/>
</dbReference>
<organism evidence="5 6">
    <name type="scientific">Rhizodiscina lignyota</name>
    <dbReference type="NCBI Taxonomy" id="1504668"/>
    <lineage>
        <taxon>Eukaryota</taxon>
        <taxon>Fungi</taxon>
        <taxon>Dikarya</taxon>
        <taxon>Ascomycota</taxon>
        <taxon>Pezizomycotina</taxon>
        <taxon>Dothideomycetes</taxon>
        <taxon>Pleosporomycetidae</taxon>
        <taxon>Aulographales</taxon>
        <taxon>Rhizodiscinaceae</taxon>
        <taxon>Rhizodiscina</taxon>
    </lineage>
</organism>
<keyword evidence="6" id="KW-1185">Reference proteome</keyword>
<dbReference type="AlphaFoldDB" id="A0A9P4I6T9"/>
<dbReference type="PANTHER" id="PTHR48105">
    <property type="entry name" value="THIOREDOXIN REDUCTASE 1-RELATED-RELATED"/>
    <property type="match status" value="1"/>
</dbReference>
<keyword evidence="3" id="KW-0560">Oxidoreductase</keyword>
<dbReference type="PRINTS" id="PR00469">
    <property type="entry name" value="PNDRDTASEII"/>
</dbReference>
<dbReference type="InterPro" id="IPR023753">
    <property type="entry name" value="FAD/NAD-binding_dom"/>
</dbReference>
<dbReference type="Proteomes" id="UP000799772">
    <property type="component" value="Unassembled WGS sequence"/>
</dbReference>
<dbReference type="PRINTS" id="PR00368">
    <property type="entry name" value="FADPNR"/>
</dbReference>
<evidence type="ECO:0000256" key="3">
    <source>
        <dbReference type="ARBA" id="ARBA00023002"/>
    </source>
</evidence>
<protein>
    <submittedName>
        <fullName evidence="5">FAD/NAD(P)-binding domain-containing protein</fullName>
    </submittedName>
</protein>
<dbReference type="InterPro" id="IPR036188">
    <property type="entry name" value="FAD/NAD-bd_sf"/>
</dbReference>
<evidence type="ECO:0000259" key="4">
    <source>
        <dbReference type="Pfam" id="PF07992"/>
    </source>
</evidence>
<name>A0A9P4I6T9_9PEZI</name>
<dbReference type="SUPFAM" id="SSF51905">
    <property type="entry name" value="FAD/NAD(P)-binding domain"/>
    <property type="match status" value="1"/>
</dbReference>
<evidence type="ECO:0000256" key="2">
    <source>
        <dbReference type="ARBA" id="ARBA00022630"/>
    </source>
</evidence>
<dbReference type="GO" id="GO:0097237">
    <property type="term" value="P:cellular response to toxic substance"/>
    <property type="evidence" value="ECO:0007669"/>
    <property type="project" value="UniProtKB-ARBA"/>
</dbReference>
<comment type="caution">
    <text evidence="5">The sequence shown here is derived from an EMBL/GenBank/DDBJ whole genome shotgun (WGS) entry which is preliminary data.</text>
</comment>
<evidence type="ECO:0000256" key="1">
    <source>
        <dbReference type="ARBA" id="ARBA00009333"/>
    </source>
</evidence>
<proteinExistence type="inferred from homology"/>
<reference evidence="5" key="1">
    <citation type="journal article" date="2020" name="Stud. Mycol.">
        <title>101 Dothideomycetes genomes: a test case for predicting lifestyles and emergence of pathogens.</title>
        <authorList>
            <person name="Haridas S."/>
            <person name="Albert R."/>
            <person name="Binder M."/>
            <person name="Bloem J."/>
            <person name="Labutti K."/>
            <person name="Salamov A."/>
            <person name="Andreopoulos B."/>
            <person name="Baker S."/>
            <person name="Barry K."/>
            <person name="Bills G."/>
            <person name="Bluhm B."/>
            <person name="Cannon C."/>
            <person name="Castanera R."/>
            <person name="Culley D."/>
            <person name="Daum C."/>
            <person name="Ezra D."/>
            <person name="Gonzalez J."/>
            <person name="Henrissat B."/>
            <person name="Kuo A."/>
            <person name="Liang C."/>
            <person name="Lipzen A."/>
            <person name="Lutzoni F."/>
            <person name="Magnuson J."/>
            <person name="Mondo S."/>
            <person name="Nolan M."/>
            <person name="Ohm R."/>
            <person name="Pangilinan J."/>
            <person name="Park H.-J."/>
            <person name="Ramirez L."/>
            <person name="Alfaro M."/>
            <person name="Sun H."/>
            <person name="Tritt A."/>
            <person name="Yoshinaga Y."/>
            <person name="Zwiers L.-H."/>
            <person name="Turgeon B."/>
            <person name="Goodwin S."/>
            <person name="Spatafora J."/>
            <person name="Crous P."/>
            <person name="Grigoriev I."/>
        </authorList>
    </citation>
    <scope>NUCLEOTIDE SEQUENCE</scope>
    <source>
        <strain evidence="5">CBS 133067</strain>
    </source>
</reference>
<dbReference type="EMBL" id="ML978142">
    <property type="protein sequence ID" value="KAF2092851.1"/>
    <property type="molecule type" value="Genomic_DNA"/>
</dbReference>
<feature type="domain" description="FAD/NAD(P)-binding" evidence="4">
    <location>
        <begin position="6"/>
        <end position="300"/>
    </location>
</feature>
<evidence type="ECO:0000313" key="6">
    <source>
        <dbReference type="Proteomes" id="UP000799772"/>
    </source>
</evidence>
<gene>
    <name evidence="5" type="ORF">NA57DRAFT_49621</name>
</gene>
<evidence type="ECO:0000313" key="5">
    <source>
        <dbReference type="EMBL" id="KAF2092851.1"/>
    </source>
</evidence>
<dbReference type="OrthoDB" id="10260355at2759"/>
<accession>A0A9P4I6T9</accession>
<dbReference type="Gene3D" id="3.50.50.60">
    <property type="entry name" value="FAD/NAD(P)-binding domain"/>
    <property type="match status" value="2"/>
</dbReference>
<dbReference type="InterPro" id="IPR050097">
    <property type="entry name" value="Ferredoxin-NADP_redctase_2"/>
</dbReference>